<keyword evidence="4" id="KW-0238">DNA-binding</keyword>
<dbReference type="PANTHER" id="PTHR48111:SF67">
    <property type="entry name" value="TRANSCRIPTIONAL REGULATORY PROTEIN TCTD"/>
    <property type="match status" value="1"/>
</dbReference>
<dbReference type="Gene3D" id="3.40.50.2300">
    <property type="match status" value="1"/>
</dbReference>
<evidence type="ECO:0000313" key="8">
    <source>
        <dbReference type="EMBL" id="OIQ92996.1"/>
    </source>
</evidence>
<feature type="domain" description="Response regulatory" evidence="6">
    <location>
        <begin position="2"/>
        <end position="116"/>
    </location>
</feature>
<gene>
    <name evidence="8" type="primary">qseB_14</name>
    <name evidence="8" type="ORF">GALL_250460</name>
</gene>
<evidence type="ECO:0000256" key="1">
    <source>
        <dbReference type="ARBA" id="ARBA00022553"/>
    </source>
</evidence>
<dbReference type="SUPFAM" id="SSF52172">
    <property type="entry name" value="CheY-like"/>
    <property type="match status" value="1"/>
</dbReference>
<name>A0A1J5RLM1_9ZZZZ</name>
<organism evidence="8">
    <name type="scientific">mine drainage metagenome</name>
    <dbReference type="NCBI Taxonomy" id="410659"/>
    <lineage>
        <taxon>unclassified sequences</taxon>
        <taxon>metagenomes</taxon>
        <taxon>ecological metagenomes</taxon>
    </lineage>
</organism>
<dbReference type="GO" id="GO:0005829">
    <property type="term" value="C:cytosol"/>
    <property type="evidence" value="ECO:0007669"/>
    <property type="project" value="TreeGrafter"/>
</dbReference>
<dbReference type="Gene3D" id="1.10.10.10">
    <property type="entry name" value="Winged helix-like DNA-binding domain superfamily/Winged helix DNA-binding domain"/>
    <property type="match status" value="1"/>
</dbReference>
<proteinExistence type="predicted"/>
<feature type="domain" description="OmpR/PhoB-type" evidence="7">
    <location>
        <begin position="124"/>
        <end position="218"/>
    </location>
</feature>
<evidence type="ECO:0000256" key="2">
    <source>
        <dbReference type="ARBA" id="ARBA00023012"/>
    </source>
</evidence>
<dbReference type="GO" id="GO:0032993">
    <property type="term" value="C:protein-DNA complex"/>
    <property type="evidence" value="ECO:0007669"/>
    <property type="project" value="TreeGrafter"/>
</dbReference>
<accession>A0A1J5RLM1</accession>
<dbReference type="GO" id="GO:0006355">
    <property type="term" value="P:regulation of DNA-templated transcription"/>
    <property type="evidence" value="ECO:0007669"/>
    <property type="project" value="InterPro"/>
</dbReference>
<keyword evidence="5" id="KW-0804">Transcription</keyword>
<dbReference type="InterPro" id="IPR001867">
    <property type="entry name" value="OmpR/PhoB-type_DNA-bd"/>
</dbReference>
<dbReference type="AlphaFoldDB" id="A0A1J5RLM1"/>
<keyword evidence="3" id="KW-0805">Transcription regulation</keyword>
<evidence type="ECO:0000256" key="5">
    <source>
        <dbReference type="ARBA" id="ARBA00023163"/>
    </source>
</evidence>
<dbReference type="Pfam" id="PF00072">
    <property type="entry name" value="Response_reg"/>
    <property type="match status" value="1"/>
</dbReference>
<reference evidence="8" key="1">
    <citation type="submission" date="2016-10" db="EMBL/GenBank/DDBJ databases">
        <title>Sequence of Gallionella enrichment culture.</title>
        <authorList>
            <person name="Poehlein A."/>
            <person name="Muehling M."/>
            <person name="Daniel R."/>
        </authorList>
    </citation>
    <scope>NUCLEOTIDE SEQUENCE</scope>
</reference>
<dbReference type="InterPro" id="IPR036388">
    <property type="entry name" value="WH-like_DNA-bd_sf"/>
</dbReference>
<keyword evidence="1" id="KW-0597">Phosphoprotein</keyword>
<evidence type="ECO:0000259" key="7">
    <source>
        <dbReference type="PROSITE" id="PS51755"/>
    </source>
</evidence>
<evidence type="ECO:0000256" key="4">
    <source>
        <dbReference type="ARBA" id="ARBA00023125"/>
    </source>
</evidence>
<dbReference type="InterPro" id="IPR011006">
    <property type="entry name" value="CheY-like_superfamily"/>
</dbReference>
<dbReference type="InterPro" id="IPR039420">
    <property type="entry name" value="WalR-like"/>
</dbReference>
<dbReference type="CDD" id="cd17624">
    <property type="entry name" value="REC_OmpR_PmrA-like"/>
    <property type="match status" value="1"/>
</dbReference>
<dbReference type="FunFam" id="3.40.50.2300:FF:000002">
    <property type="entry name" value="DNA-binding response regulator PhoP"/>
    <property type="match status" value="1"/>
</dbReference>
<dbReference type="Gene3D" id="6.10.250.690">
    <property type="match status" value="1"/>
</dbReference>
<dbReference type="CDD" id="cd00383">
    <property type="entry name" value="trans_reg_C"/>
    <property type="match status" value="1"/>
</dbReference>
<protein>
    <submittedName>
        <fullName evidence="8">Transcriptional regulatory protein QseB</fullName>
    </submittedName>
</protein>
<dbReference type="SMART" id="SM00448">
    <property type="entry name" value="REC"/>
    <property type="match status" value="1"/>
</dbReference>
<dbReference type="GO" id="GO:0000976">
    <property type="term" value="F:transcription cis-regulatory region binding"/>
    <property type="evidence" value="ECO:0007669"/>
    <property type="project" value="TreeGrafter"/>
</dbReference>
<dbReference type="Pfam" id="PF00486">
    <property type="entry name" value="Trans_reg_C"/>
    <property type="match status" value="1"/>
</dbReference>
<dbReference type="InterPro" id="IPR001789">
    <property type="entry name" value="Sig_transdc_resp-reg_receiver"/>
</dbReference>
<dbReference type="EMBL" id="MLJW01000217">
    <property type="protein sequence ID" value="OIQ92996.1"/>
    <property type="molecule type" value="Genomic_DNA"/>
</dbReference>
<dbReference type="InterPro" id="IPR016032">
    <property type="entry name" value="Sig_transdc_resp-reg_C-effctor"/>
</dbReference>
<dbReference type="PROSITE" id="PS51755">
    <property type="entry name" value="OMPR_PHOB"/>
    <property type="match status" value="1"/>
</dbReference>
<dbReference type="GO" id="GO:0000156">
    <property type="term" value="F:phosphorelay response regulator activity"/>
    <property type="evidence" value="ECO:0007669"/>
    <property type="project" value="TreeGrafter"/>
</dbReference>
<evidence type="ECO:0000256" key="3">
    <source>
        <dbReference type="ARBA" id="ARBA00023015"/>
    </source>
</evidence>
<dbReference type="PANTHER" id="PTHR48111">
    <property type="entry name" value="REGULATOR OF RPOS"/>
    <property type="match status" value="1"/>
</dbReference>
<keyword evidence="2" id="KW-0902">Two-component regulatory system</keyword>
<dbReference type="SMART" id="SM00862">
    <property type="entry name" value="Trans_reg_C"/>
    <property type="match status" value="1"/>
</dbReference>
<evidence type="ECO:0000259" key="6">
    <source>
        <dbReference type="PROSITE" id="PS50110"/>
    </source>
</evidence>
<sequence length="220" mass="24330">MRLLLVEDDTMIGESIAKGLRREGFAVDWVKDGIAAERSLEAGDFDLMLLDLGLPRKGGLDVLRTLRAKGKPIPVLILTARDAVPDRVMGLNAGADDYLVKPFDLDELVARIHAILRRRSGRAEPVIHHGSLVLNPISHELSLDGRPLVLSAREFSLLLALLERPGAVLSVPQLQERIYGWDEEVGSNTVEVFIHALRKKLGPDFIKNVRGIGYMVPRLP</sequence>
<dbReference type="SUPFAM" id="SSF46894">
    <property type="entry name" value="C-terminal effector domain of the bipartite response regulators"/>
    <property type="match status" value="1"/>
</dbReference>
<dbReference type="PROSITE" id="PS50110">
    <property type="entry name" value="RESPONSE_REGULATORY"/>
    <property type="match status" value="1"/>
</dbReference>
<comment type="caution">
    <text evidence="8">The sequence shown here is derived from an EMBL/GenBank/DDBJ whole genome shotgun (WGS) entry which is preliminary data.</text>
</comment>